<feature type="domain" description="HTH lysR-type" evidence="5">
    <location>
        <begin position="1"/>
        <end position="58"/>
    </location>
</feature>
<name>A0A2S5KLU3_9PROT</name>
<reference evidence="6 7" key="1">
    <citation type="submission" date="2018-02" db="EMBL/GenBank/DDBJ databases">
        <title>novel marine gammaproteobacteria from coastal saline agro ecosystem.</title>
        <authorList>
            <person name="Krishnan R."/>
            <person name="Ramesh Kumar N."/>
        </authorList>
    </citation>
    <scope>NUCLEOTIDE SEQUENCE [LARGE SCALE GENOMIC DNA]</scope>
    <source>
        <strain evidence="6 7">228</strain>
    </source>
</reference>
<gene>
    <name evidence="6" type="ORF">C4K68_19250</name>
</gene>
<dbReference type="OrthoDB" id="5297230at2"/>
<dbReference type="InterPro" id="IPR036390">
    <property type="entry name" value="WH_DNA-bd_sf"/>
</dbReference>
<dbReference type="InterPro" id="IPR005119">
    <property type="entry name" value="LysR_subst-bd"/>
</dbReference>
<evidence type="ECO:0000256" key="3">
    <source>
        <dbReference type="ARBA" id="ARBA00023125"/>
    </source>
</evidence>
<dbReference type="AlphaFoldDB" id="A0A2S5KLU3"/>
<evidence type="ECO:0000256" key="1">
    <source>
        <dbReference type="ARBA" id="ARBA00009437"/>
    </source>
</evidence>
<dbReference type="Pfam" id="PF00126">
    <property type="entry name" value="HTH_1"/>
    <property type="match status" value="1"/>
</dbReference>
<dbReference type="PANTHER" id="PTHR30126">
    <property type="entry name" value="HTH-TYPE TRANSCRIPTIONAL REGULATOR"/>
    <property type="match status" value="1"/>
</dbReference>
<dbReference type="Gene3D" id="1.10.10.10">
    <property type="entry name" value="Winged helix-like DNA-binding domain superfamily/Winged helix DNA-binding domain"/>
    <property type="match status" value="1"/>
</dbReference>
<dbReference type="GO" id="GO:0000976">
    <property type="term" value="F:transcription cis-regulatory region binding"/>
    <property type="evidence" value="ECO:0007669"/>
    <property type="project" value="TreeGrafter"/>
</dbReference>
<comment type="caution">
    <text evidence="6">The sequence shown here is derived from an EMBL/GenBank/DDBJ whole genome shotgun (WGS) entry which is preliminary data.</text>
</comment>
<dbReference type="EMBL" id="PRLP01000073">
    <property type="protein sequence ID" value="PPC75710.1"/>
    <property type="molecule type" value="Genomic_DNA"/>
</dbReference>
<comment type="similarity">
    <text evidence="1">Belongs to the LysR transcriptional regulatory family.</text>
</comment>
<dbReference type="PANTHER" id="PTHR30126:SF77">
    <property type="entry name" value="TRANSCRIPTIONAL REGULATORY PROTEIN"/>
    <property type="match status" value="1"/>
</dbReference>
<evidence type="ECO:0000256" key="4">
    <source>
        <dbReference type="ARBA" id="ARBA00023163"/>
    </source>
</evidence>
<dbReference type="InterPro" id="IPR036388">
    <property type="entry name" value="WH-like_DNA-bd_sf"/>
</dbReference>
<dbReference type="GO" id="GO:0003700">
    <property type="term" value="F:DNA-binding transcription factor activity"/>
    <property type="evidence" value="ECO:0007669"/>
    <property type="project" value="InterPro"/>
</dbReference>
<dbReference type="Proteomes" id="UP000238196">
    <property type="component" value="Unassembled WGS sequence"/>
</dbReference>
<keyword evidence="3" id="KW-0238">DNA-binding</keyword>
<keyword evidence="4" id="KW-0804">Transcription</keyword>
<dbReference type="PROSITE" id="PS50931">
    <property type="entry name" value="HTH_LYSR"/>
    <property type="match status" value="1"/>
</dbReference>
<evidence type="ECO:0000256" key="2">
    <source>
        <dbReference type="ARBA" id="ARBA00023015"/>
    </source>
</evidence>
<organism evidence="6 7">
    <name type="scientific">Proteobacteria bacterium 228</name>
    <dbReference type="NCBI Taxonomy" id="2083153"/>
    <lineage>
        <taxon>Bacteria</taxon>
        <taxon>Pseudomonadati</taxon>
        <taxon>Pseudomonadota</taxon>
    </lineage>
</organism>
<dbReference type="SUPFAM" id="SSF53850">
    <property type="entry name" value="Periplasmic binding protein-like II"/>
    <property type="match status" value="1"/>
</dbReference>
<evidence type="ECO:0000259" key="5">
    <source>
        <dbReference type="PROSITE" id="PS50931"/>
    </source>
</evidence>
<dbReference type="CDD" id="cd05466">
    <property type="entry name" value="PBP2_LTTR_substrate"/>
    <property type="match status" value="1"/>
</dbReference>
<proteinExistence type="inferred from homology"/>
<dbReference type="Gene3D" id="3.40.190.10">
    <property type="entry name" value="Periplasmic binding protein-like II"/>
    <property type="match status" value="2"/>
</dbReference>
<accession>A0A2S5KLU3</accession>
<dbReference type="Pfam" id="PF03466">
    <property type="entry name" value="LysR_substrate"/>
    <property type="match status" value="1"/>
</dbReference>
<dbReference type="SUPFAM" id="SSF46785">
    <property type="entry name" value="Winged helix' DNA-binding domain"/>
    <property type="match status" value="1"/>
</dbReference>
<protein>
    <submittedName>
        <fullName evidence="6">LysR family transcriptional regulator</fullName>
    </submittedName>
</protein>
<keyword evidence="2" id="KW-0805">Transcription regulation</keyword>
<evidence type="ECO:0000313" key="6">
    <source>
        <dbReference type="EMBL" id="PPC75710.1"/>
    </source>
</evidence>
<evidence type="ECO:0000313" key="7">
    <source>
        <dbReference type="Proteomes" id="UP000238196"/>
    </source>
</evidence>
<dbReference type="InterPro" id="IPR000847">
    <property type="entry name" value="LysR_HTH_N"/>
</dbReference>
<sequence length="310" mass="34946">MNTRFVETFIMLAKVRSVREVARQMHTTPGTVSMRIKTLEESLGVRLFEWDFKTLELTVKGARLLSYAEHVVDAAQAFERAAAPQTHTGRLRLGVNETVVLTVLPAFMRIAERVMPGVQIDFSVELTHSLKERLIMRELDLIVHVSGDQTPFIHSEELLEVSQQWIAKPRPISTDTPITQVLRKQLITQMRNTVPYEQVSNMVQEMGSRHGMLAADIRLSGSPSLAAMVSLVKVGLGVGIMPALLVLKELEDGELIQLPFPSTPPTRMSLSHMRNASPIVTDTAELLRKVCRRFCRRQNPDHIRFSGYIE</sequence>